<feature type="domain" description="Lysine-specific demethylase-like" evidence="1">
    <location>
        <begin position="13"/>
        <end position="145"/>
    </location>
</feature>
<dbReference type="AlphaFoldDB" id="A0AB40C626"/>
<dbReference type="InterPro" id="IPR013637">
    <property type="entry name" value="Lys_sp_deMease-like_dom"/>
</dbReference>
<accession>A0AB40C626</accession>
<dbReference type="GeneID" id="120272462"/>
<evidence type="ECO:0000313" key="2">
    <source>
        <dbReference type="Proteomes" id="UP001515500"/>
    </source>
</evidence>
<evidence type="ECO:0000259" key="1">
    <source>
        <dbReference type="Pfam" id="PF08429"/>
    </source>
</evidence>
<protein>
    <submittedName>
        <fullName evidence="3">Uncharacterized protein LOC120272462</fullName>
    </submittedName>
</protein>
<dbReference type="Pfam" id="PF08429">
    <property type="entry name" value="PLU-1"/>
    <property type="match status" value="1"/>
</dbReference>
<dbReference type="RefSeq" id="XP_039135221.1">
    <property type="nucleotide sequence ID" value="XM_039279287.1"/>
</dbReference>
<gene>
    <name evidence="3" type="primary">LOC120272462</name>
</gene>
<organism evidence="2 3">
    <name type="scientific">Dioscorea cayennensis subsp. rotundata</name>
    <name type="common">White Guinea yam</name>
    <name type="synonym">Dioscorea rotundata</name>
    <dbReference type="NCBI Taxonomy" id="55577"/>
    <lineage>
        <taxon>Eukaryota</taxon>
        <taxon>Viridiplantae</taxon>
        <taxon>Streptophyta</taxon>
        <taxon>Embryophyta</taxon>
        <taxon>Tracheophyta</taxon>
        <taxon>Spermatophyta</taxon>
        <taxon>Magnoliopsida</taxon>
        <taxon>Liliopsida</taxon>
        <taxon>Dioscoreales</taxon>
        <taxon>Dioscoreaceae</taxon>
        <taxon>Dioscorea</taxon>
    </lineage>
</organism>
<proteinExistence type="predicted"/>
<name>A0AB40C626_DIOCR</name>
<sequence length="154" mass="17137">MELKKSCCREKASKVLSERMPFDFIQPLLQEASQLGITKEKQFVDIFLVLETAISWEEKAKFLLEHAAHLSDFDELIRTSENIFLILPSLPQVKSAVLEAQSWISRSQLCLSSSICDGDETGSLLKVDGLQELVIQSKALKVLLDAPEKAAGDS</sequence>
<reference evidence="3" key="1">
    <citation type="submission" date="2025-08" db="UniProtKB">
        <authorList>
            <consortium name="RefSeq"/>
        </authorList>
    </citation>
    <scope>IDENTIFICATION</scope>
</reference>
<evidence type="ECO:0000313" key="3">
    <source>
        <dbReference type="RefSeq" id="XP_039135221.1"/>
    </source>
</evidence>
<dbReference type="Proteomes" id="UP001515500">
    <property type="component" value="Chromosome 11"/>
</dbReference>
<keyword evidence="2" id="KW-1185">Reference proteome</keyword>